<dbReference type="RefSeq" id="WP_119883244.1">
    <property type="nucleotide sequence ID" value="NZ_CP032418.1"/>
</dbReference>
<evidence type="ECO:0000313" key="2">
    <source>
        <dbReference type="Proteomes" id="UP000265725"/>
    </source>
</evidence>
<name>A0A385YSK7_9BACL</name>
<dbReference type="AlphaFoldDB" id="A0A385YSK7"/>
<sequence>MLRDRGRIKWTAMMLPEHVRELRKWQEEIGKVSRPELDEFDIQVMQEELQRALATNADVRLTTWINGEPVYHRGKLEEMTEKGVTFTDPFGLHRLTWEELVGVLLLE</sequence>
<accession>A0A385YSK7</accession>
<dbReference type="Proteomes" id="UP000265725">
    <property type="component" value="Chromosome"/>
</dbReference>
<keyword evidence="2" id="KW-1185">Reference proteome</keyword>
<organism evidence="1 2">
    <name type="scientific">Paenisporosarcina cavernae</name>
    <dbReference type="NCBI Taxonomy" id="2320858"/>
    <lineage>
        <taxon>Bacteria</taxon>
        <taxon>Bacillati</taxon>
        <taxon>Bacillota</taxon>
        <taxon>Bacilli</taxon>
        <taxon>Bacillales</taxon>
        <taxon>Caryophanaceae</taxon>
        <taxon>Paenisporosarcina</taxon>
    </lineage>
</organism>
<dbReference type="EMBL" id="CP032418">
    <property type="protein sequence ID" value="AYC29504.1"/>
    <property type="molecule type" value="Genomic_DNA"/>
</dbReference>
<dbReference type="KEGG" id="paek:D3873_06260"/>
<evidence type="ECO:0000313" key="1">
    <source>
        <dbReference type="EMBL" id="AYC29504.1"/>
    </source>
</evidence>
<gene>
    <name evidence="1" type="ORF">D3873_06260</name>
</gene>
<dbReference type="OrthoDB" id="1644322at2"/>
<dbReference type="Pfam" id="PF08863">
    <property type="entry name" value="YolD"/>
    <property type="match status" value="1"/>
</dbReference>
<reference evidence="2" key="1">
    <citation type="submission" date="2018-09" db="EMBL/GenBank/DDBJ databases">
        <authorList>
            <person name="Zhu H."/>
        </authorList>
    </citation>
    <scope>NUCLEOTIDE SEQUENCE [LARGE SCALE GENOMIC DNA]</scope>
    <source>
        <strain evidence="2">K2R23-3</strain>
    </source>
</reference>
<proteinExistence type="predicted"/>
<dbReference type="InterPro" id="IPR014962">
    <property type="entry name" value="YolD"/>
</dbReference>
<protein>
    <submittedName>
        <fullName evidence="1">YolD-like family protein</fullName>
    </submittedName>
</protein>